<dbReference type="GO" id="GO:0008237">
    <property type="term" value="F:metallopeptidase activity"/>
    <property type="evidence" value="ECO:0007669"/>
    <property type="project" value="InterPro"/>
</dbReference>
<dbReference type="InterPro" id="IPR014782">
    <property type="entry name" value="Peptidase_M1_dom"/>
</dbReference>
<organism evidence="3 4">
    <name type="scientific">Oleiagrimonas soli</name>
    <dbReference type="NCBI Taxonomy" id="1543381"/>
    <lineage>
        <taxon>Bacteria</taxon>
        <taxon>Pseudomonadati</taxon>
        <taxon>Pseudomonadota</taxon>
        <taxon>Gammaproteobacteria</taxon>
        <taxon>Lysobacterales</taxon>
        <taxon>Rhodanobacteraceae</taxon>
        <taxon>Oleiagrimonas</taxon>
    </lineage>
</organism>
<dbReference type="AlphaFoldDB" id="A0A099CV35"/>
<feature type="chain" id="PRO_5001943941" evidence="1">
    <location>
        <begin position="24"/>
        <end position="664"/>
    </location>
</feature>
<protein>
    <submittedName>
        <fullName evidence="3">Peptidase M1</fullName>
    </submittedName>
</protein>
<evidence type="ECO:0000313" key="4">
    <source>
        <dbReference type="Proteomes" id="UP000029708"/>
    </source>
</evidence>
<dbReference type="OrthoDB" id="9814383at2"/>
<dbReference type="EMBL" id="JROI01000011">
    <property type="protein sequence ID" value="KGI77649.1"/>
    <property type="molecule type" value="Genomic_DNA"/>
</dbReference>
<gene>
    <name evidence="3" type="ORF">LF63_0110190</name>
</gene>
<sequence length="664" mass="74783">MQRLPMLSAFTACAVLLAGAAHAADTTATPAHSRFNPLQTFAPFAYQYPVNRYRSASGVPGPDYWQNRADYAISATLDPAKKELSASEVITYTNHSPDTLHMLWLQLDQNRYRTDARGNFSGDKEPDAASHTDGYRLKAVEVAQGKTFKPVHYQISDTRMRIDLPQALKPKDGQLRLRIVYSYTVPGRFGGRTDWYATKNGDVYEIAQWFPRMAVYDDLRGWDTLPYLNNEFYLEYGDIDYRVTVPANMIVAGSGELVNPDQVLSKTQRERLAKARGSEATVMIRTPAEVEAAARGPQPKGTKTWHFRMHDTRDVAFGASAAYVWDAARIDLPSGKHAMAMSVYPVESLSGKGHWQDSTQFVKHTIEYFSKRWLEYPWPNAIAEAGKVGGMEYPGIAFDWWQTGGKPLFGLTTHEVGHFWFPMIVGFDERRAAWMDEGFNTYVDMRAALDYQGGKYAPKCDAEYAPGCTNPVEEIQSVLHDADAPPILTKPDMIREKYRHPVTYFKSALGLNLLREEILGPERFDVAFRRFVHAWAFKHPTPSDFFRAMDSAGGEDLSWFWNGWYKHNWSLDMAVTGVSYVDGKPSHGAKVTVANLDRLVMPATLRVNYVDGTHADVRIPTATWQQHHSFDVLVAGDKAVKSATIDPDHVIPDGNRANDTFTLH</sequence>
<keyword evidence="1" id="KW-0732">Signal</keyword>
<dbReference type="InterPro" id="IPR027268">
    <property type="entry name" value="Peptidase_M4/M1_CTD_sf"/>
</dbReference>
<evidence type="ECO:0000259" key="2">
    <source>
        <dbReference type="Pfam" id="PF01433"/>
    </source>
</evidence>
<dbReference type="Pfam" id="PF01433">
    <property type="entry name" value="Peptidase_M1"/>
    <property type="match status" value="1"/>
</dbReference>
<keyword evidence="4" id="KW-1185">Reference proteome</keyword>
<dbReference type="GO" id="GO:0008270">
    <property type="term" value="F:zinc ion binding"/>
    <property type="evidence" value="ECO:0007669"/>
    <property type="project" value="InterPro"/>
</dbReference>
<comment type="caution">
    <text evidence="3">The sequence shown here is derived from an EMBL/GenBank/DDBJ whole genome shotgun (WGS) entry which is preliminary data.</text>
</comment>
<dbReference type="HOGENOM" id="CLU_015077_0_0_6"/>
<name>A0A099CV35_9GAMM</name>
<dbReference type="SUPFAM" id="SSF55486">
    <property type="entry name" value="Metalloproteases ('zincins'), catalytic domain"/>
    <property type="match status" value="1"/>
</dbReference>
<dbReference type="Gene3D" id="1.10.390.10">
    <property type="entry name" value="Neutral Protease Domain 2"/>
    <property type="match status" value="1"/>
</dbReference>
<evidence type="ECO:0000256" key="1">
    <source>
        <dbReference type="SAM" id="SignalP"/>
    </source>
</evidence>
<feature type="domain" description="Peptidase M1 membrane alanine aminopeptidase" evidence="2">
    <location>
        <begin position="411"/>
        <end position="564"/>
    </location>
</feature>
<proteinExistence type="predicted"/>
<feature type="signal peptide" evidence="1">
    <location>
        <begin position="1"/>
        <end position="23"/>
    </location>
</feature>
<dbReference type="CDD" id="cd09604">
    <property type="entry name" value="M1_APN_like"/>
    <property type="match status" value="1"/>
</dbReference>
<dbReference type="STRING" id="1543381.LF63_0110190"/>
<evidence type="ECO:0000313" key="3">
    <source>
        <dbReference type="EMBL" id="KGI77649.1"/>
    </source>
</evidence>
<reference evidence="3 4" key="1">
    <citation type="submission" date="2014-09" db="EMBL/GenBank/DDBJ databases">
        <title>Xanthomonadaceae 3.5X direct submission.</title>
        <authorList>
            <person name="Fang T."/>
            <person name="Wang H."/>
        </authorList>
    </citation>
    <scope>NUCLEOTIDE SEQUENCE [LARGE SCALE GENOMIC DNA]</scope>
    <source>
        <strain evidence="3 4">3.5X</strain>
    </source>
</reference>
<dbReference type="Proteomes" id="UP000029708">
    <property type="component" value="Unassembled WGS sequence"/>
</dbReference>
<accession>A0A099CV35</accession>